<dbReference type="InterPro" id="IPR042099">
    <property type="entry name" value="ANL_N_sf"/>
</dbReference>
<dbReference type="PANTHER" id="PTHR43201">
    <property type="entry name" value="ACYL-COA SYNTHETASE"/>
    <property type="match status" value="1"/>
</dbReference>
<dbReference type="AlphaFoldDB" id="A0A318LM28"/>
<feature type="domain" description="AMP-binding enzyme C-terminal" evidence="4">
    <location>
        <begin position="395"/>
        <end position="470"/>
    </location>
</feature>
<dbReference type="InterPro" id="IPR025110">
    <property type="entry name" value="AMP-bd_C"/>
</dbReference>
<dbReference type="Gene3D" id="3.30.300.30">
    <property type="match status" value="1"/>
</dbReference>
<comment type="caution">
    <text evidence="5">The sequence shown here is derived from an EMBL/GenBank/DDBJ whole genome shotgun (WGS) entry which is preliminary data.</text>
</comment>
<feature type="domain" description="AMP-dependent synthetase/ligase" evidence="3">
    <location>
        <begin position="9"/>
        <end position="344"/>
    </location>
</feature>
<evidence type="ECO:0000313" key="5">
    <source>
        <dbReference type="EMBL" id="PXY25701.1"/>
    </source>
</evidence>
<dbReference type="Proteomes" id="UP000247892">
    <property type="component" value="Unassembled WGS sequence"/>
</dbReference>
<gene>
    <name evidence="5" type="ORF">BA062_26660</name>
</gene>
<name>A0A318LM28_9PSEU</name>
<dbReference type="FunFam" id="3.30.300.30:FF:000008">
    <property type="entry name" value="2,3-dihydroxybenzoate-AMP ligase"/>
    <property type="match status" value="1"/>
</dbReference>
<organism evidence="5 6">
    <name type="scientific">Prauserella flavalba</name>
    <dbReference type="NCBI Taxonomy" id="1477506"/>
    <lineage>
        <taxon>Bacteria</taxon>
        <taxon>Bacillati</taxon>
        <taxon>Actinomycetota</taxon>
        <taxon>Actinomycetes</taxon>
        <taxon>Pseudonocardiales</taxon>
        <taxon>Pseudonocardiaceae</taxon>
        <taxon>Prauserella</taxon>
    </lineage>
</organism>
<reference evidence="5 6" key="1">
    <citation type="submission" date="2016-07" db="EMBL/GenBank/DDBJ databases">
        <title>Draft genome sequence of Prauserella sp. YIM 121212, isolated from alkaline soil.</title>
        <authorList>
            <person name="Ruckert C."/>
            <person name="Albersmeier A."/>
            <person name="Jiang C.-L."/>
            <person name="Jiang Y."/>
            <person name="Kalinowski J."/>
            <person name="Schneider O."/>
            <person name="Winkler A."/>
            <person name="Zotchev S.B."/>
        </authorList>
    </citation>
    <scope>NUCLEOTIDE SEQUENCE [LARGE SCALE GENOMIC DNA]</scope>
    <source>
        <strain evidence="5 6">YIM 121212</strain>
    </source>
</reference>
<evidence type="ECO:0000256" key="1">
    <source>
        <dbReference type="ARBA" id="ARBA00006432"/>
    </source>
</evidence>
<comment type="similarity">
    <text evidence="1">Belongs to the ATP-dependent AMP-binding enzyme family.</text>
</comment>
<dbReference type="EMBL" id="MASU01000012">
    <property type="protein sequence ID" value="PXY25701.1"/>
    <property type="molecule type" value="Genomic_DNA"/>
</dbReference>
<dbReference type="PROSITE" id="PS00455">
    <property type="entry name" value="AMP_BINDING"/>
    <property type="match status" value="1"/>
</dbReference>
<proteinExistence type="inferred from homology"/>
<dbReference type="GO" id="GO:0031956">
    <property type="term" value="F:medium-chain fatty acid-CoA ligase activity"/>
    <property type="evidence" value="ECO:0007669"/>
    <property type="project" value="TreeGrafter"/>
</dbReference>
<protein>
    <submittedName>
        <fullName evidence="5">AMP-dependent synthetase</fullName>
    </submittedName>
</protein>
<evidence type="ECO:0000259" key="3">
    <source>
        <dbReference type="Pfam" id="PF00501"/>
    </source>
</evidence>
<dbReference type="PANTHER" id="PTHR43201:SF5">
    <property type="entry name" value="MEDIUM-CHAIN ACYL-COA LIGASE ACSF2, MITOCHONDRIAL"/>
    <property type="match status" value="1"/>
</dbReference>
<accession>A0A318LM28</accession>
<keyword evidence="6" id="KW-1185">Reference proteome</keyword>
<dbReference type="OrthoDB" id="9803968at2"/>
<evidence type="ECO:0000259" key="4">
    <source>
        <dbReference type="Pfam" id="PF13193"/>
    </source>
</evidence>
<evidence type="ECO:0000256" key="2">
    <source>
        <dbReference type="ARBA" id="ARBA00022598"/>
    </source>
</evidence>
<dbReference type="RefSeq" id="WP_110341476.1">
    <property type="nucleotide sequence ID" value="NZ_MASU01000012.1"/>
</dbReference>
<dbReference type="Pfam" id="PF13193">
    <property type="entry name" value="AMP-binding_C"/>
    <property type="match status" value="1"/>
</dbReference>
<dbReference type="Gene3D" id="3.40.50.12780">
    <property type="entry name" value="N-terminal domain of ligase-like"/>
    <property type="match status" value="1"/>
</dbReference>
<keyword evidence="2" id="KW-0436">Ligase</keyword>
<dbReference type="Pfam" id="PF00501">
    <property type="entry name" value="AMP-binding"/>
    <property type="match status" value="1"/>
</dbReference>
<dbReference type="InterPro" id="IPR000873">
    <property type="entry name" value="AMP-dep_synth/lig_dom"/>
</dbReference>
<sequence length="488" mass="52468">MHLAVLPDSRAARSPEALCVSDDDLSLNNSQFLAHVRAAAALLRGRGVAAGDVVAAMLPNRVEFVIALFSAWRLGATVTPINPNLTLTEAEYQLADSGAKLLISDIPGMRVDTIGARELCAAAEPRDEPPVRQESEALALLIYTSGTTGKPKGVMLDHANLQAMCDMAIKAVELSEDDHSLLILPLFHVNGIVVSILSPLLVDGRSTIAGRFDPETFFSRVERVRPTYFSAVPAIYAMLLARPEEERPDLSSMRLAVCGAAPMPAALIERFENRFGIPVVEGYGLSEGTCASTINPVGGIRKPGTVGLPIEGQDVAIMDRSGNVLPKGETGEVVVRGPNVMRGYVNRPDDTSKAIVDGWLHTGDVGRFDEDGYLVLVDRIKDMIIRGGENIYPKEIESVLYGHTQVLEAAVVGTPHPVLGEVPTAFVATRPNATVDVAELHEHCRAGLSKYKLPTEIHLIDALPKNPVGKIDKPQLRERLAAMASRPA</sequence>
<dbReference type="SUPFAM" id="SSF56801">
    <property type="entry name" value="Acetyl-CoA synthetase-like"/>
    <property type="match status" value="1"/>
</dbReference>
<dbReference type="InterPro" id="IPR045851">
    <property type="entry name" value="AMP-bd_C_sf"/>
</dbReference>
<dbReference type="InterPro" id="IPR020845">
    <property type="entry name" value="AMP-binding_CS"/>
</dbReference>
<evidence type="ECO:0000313" key="6">
    <source>
        <dbReference type="Proteomes" id="UP000247892"/>
    </source>
</evidence>
<dbReference type="GO" id="GO:0006631">
    <property type="term" value="P:fatty acid metabolic process"/>
    <property type="evidence" value="ECO:0007669"/>
    <property type="project" value="TreeGrafter"/>
</dbReference>